<dbReference type="EMBL" id="JAPFFJ010000004">
    <property type="protein sequence ID" value="KAJ6430421.1"/>
    <property type="molecule type" value="Genomic_DNA"/>
</dbReference>
<comment type="caution">
    <text evidence="3">The sequence shown here is derived from an EMBL/GenBank/DDBJ whole genome shotgun (WGS) entry which is preliminary data.</text>
</comment>
<organism evidence="3 4">
    <name type="scientific">Salix udensis</name>
    <dbReference type="NCBI Taxonomy" id="889485"/>
    <lineage>
        <taxon>Eukaryota</taxon>
        <taxon>Viridiplantae</taxon>
        <taxon>Streptophyta</taxon>
        <taxon>Embryophyta</taxon>
        <taxon>Tracheophyta</taxon>
        <taxon>Spermatophyta</taxon>
        <taxon>Magnoliopsida</taxon>
        <taxon>eudicotyledons</taxon>
        <taxon>Gunneridae</taxon>
        <taxon>Pentapetalae</taxon>
        <taxon>rosids</taxon>
        <taxon>fabids</taxon>
        <taxon>Malpighiales</taxon>
        <taxon>Salicaceae</taxon>
        <taxon>Saliceae</taxon>
        <taxon>Salix</taxon>
    </lineage>
</organism>
<dbReference type="PANTHER" id="PTHR36719">
    <property type="entry name" value="OS01G0676200 PROTEIN"/>
    <property type="match status" value="1"/>
</dbReference>
<gene>
    <name evidence="3" type="ORF">OIU84_021755</name>
</gene>
<accession>A0AAD6PHX4</accession>
<proteinExistence type="predicted"/>
<name>A0AAD6PHX4_9ROSI</name>
<protein>
    <submittedName>
        <fullName evidence="3">Uncharacterized protein</fullName>
    </submittedName>
</protein>
<reference evidence="3 4" key="1">
    <citation type="journal article" date="2023" name="Int. J. Mol. Sci.">
        <title>De Novo Assembly and Annotation of 11 Diverse Shrub Willow (Salix) Genomes Reveals Novel Gene Organization in Sex-Linked Regions.</title>
        <authorList>
            <person name="Hyden B."/>
            <person name="Feng K."/>
            <person name="Yates T.B."/>
            <person name="Jawdy S."/>
            <person name="Cereghino C."/>
            <person name="Smart L.B."/>
            <person name="Muchero W."/>
        </authorList>
    </citation>
    <scope>NUCLEOTIDE SEQUENCE [LARGE SCALE GENOMIC DNA]</scope>
    <source>
        <tissue evidence="3">Shoot tip</tissue>
    </source>
</reference>
<keyword evidence="4" id="KW-1185">Reference proteome</keyword>
<evidence type="ECO:0000313" key="4">
    <source>
        <dbReference type="Proteomes" id="UP001162972"/>
    </source>
</evidence>
<feature type="region of interest" description="Disordered" evidence="2">
    <location>
        <begin position="1"/>
        <end position="20"/>
    </location>
</feature>
<evidence type="ECO:0000313" key="3">
    <source>
        <dbReference type="EMBL" id="KAJ6430421.1"/>
    </source>
</evidence>
<sequence>MASTLLHSRSFPNPPQPHQEIKLEKPVGYVIMDFLDKLVKLMDKEFGSTTLLAKVDEIVVERAREEAEVLRDEGETEERMVTELFRVF</sequence>
<feature type="compositionally biased region" description="Polar residues" evidence="2">
    <location>
        <begin position="1"/>
        <end position="11"/>
    </location>
</feature>
<evidence type="ECO:0000256" key="1">
    <source>
        <dbReference type="SAM" id="Coils"/>
    </source>
</evidence>
<dbReference type="PANTHER" id="PTHR36719:SF1">
    <property type="entry name" value="PROTEIN CHLORORESPIRATORY REDUCTION 41, CHLOROPLASTIC"/>
    <property type="match status" value="1"/>
</dbReference>
<dbReference type="Proteomes" id="UP001162972">
    <property type="component" value="Chromosome 8"/>
</dbReference>
<keyword evidence="1" id="KW-0175">Coiled coil</keyword>
<dbReference type="InterPro" id="IPR053351">
    <property type="entry name" value="Chloroplast_NDH_Assembly"/>
</dbReference>
<evidence type="ECO:0000256" key="2">
    <source>
        <dbReference type="SAM" id="MobiDB-lite"/>
    </source>
</evidence>
<dbReference type="AlphaFoldDB" id="A0AAD6PHX4"/>
<feature type="coiled-coil region" evidence="1">
    <location>
        <begin position="53"/>
        <end position="80"/>
    </location>
</feature>